<protein>
    <recommendedName>
        <fullName evidence="5">FHA domain-containing protein</fullName>
    </recommendedName>
</protein>
<organism evidence="6 7">
    <name type="scientific">Rotaria magnacalcarata</name>
    <dbReference type="NCBI Taxonomy" id="392030"/>
    <lineage>
        <taxon>Eukaryota</taxon>
        <taxon>Metazoa</taxon>
        <taxon>Spiralia</taxon>
        <taxon>Gnathifera</taxon>
        <taxon>Rotifera</taxon>
        <taxon>Eurotatoria</taxon>
        <taxon>Bdelloidea</taxon>
        <taxon>Philodinida</taxon>
        <taxon>Philodinidae</taxon>
        <taxon>Rotaria</taxon>
    </lineage>
</organism>
<reference evidence="6" key="1">
    <citation type="submission" date="2021-02" db="EMBL/GenBank/DDBJ databases">
        <authorList>
            <person name="Nowell W R."/>
        </authorList>
    </citation>
    <scope>NUCLEOTIDE SEQUENCE</scope>
</reference>
<dbReference type="PROSITE" id="PS00518">
    <property type="entry name" value="ZF_RING_1"/>
    <property type="match status" value="1"/>
</dbReference>
<dbReference type="SUPFAM" id="SSF49879">
    <property type="entry name" value="SMAD/FHA domain"/>
    <property type="match status" value="1"/>
</dbReference>
<dbReference type="Pfam" id="PF00498">
    <property type="entry name" value="FHA"/>
    <property type="match status" value="1"/>
</dbReference>
<sequence length="215" mass="24193">MVSMGESALYRLKNLNNENIISVFKDQFKVGRTATNDLSIANNPYISSSHCTFEYENGHLYIRDTSSNGTLINRTHKISKNDSRVELHCGDIVHIVFRQNEPESIELPKSDTIEGLSPFDEDTQTASYPTIPPLSPIRTQENVDLSSLMNTSTDVEVKSKEEPRKEFAMDAGDDMEDVLTCVCCQDIMSNPITLEPCLHAFCNDCYASWEAVQRT</sequence>
<dbReference type="SUPFAM" id="SSF57850">
    <property type="entry name" value="RING/U-box"/>
    <property type="match status" value="1"/>
</dbReference>
<dbReference type="InterPro" id="IPR008984">
    <property type="entry name" value="SMAD_FHA_dom_sf"/>
</dbReference>
<evidence type="ECO:0000256" key="3">
    <source>
        <dbReference type="ARBA" id="ARBA00022833"/>
    </source>
</evidence>
<dbReference type="InterPro" id="IPR013083">
    <property type="entry name" value="Znf_RING/FYVE/PHD"/>
</dbReference>
<evidence type="ECO:0000313" key="7">
    <source>
        <dbReference type="Proteomes" id="UP000681967"/>
    </source>
</evidence>
<dbReference type="AlphaFoldDB" id="A0A8S2R9N2"/>
<dbReference type="GO" id="GO:0006511">
    <property type="term" value="P:ubiquitin-dependent protein catabolic process"/>
    <property type="evidence" value="ECO:0007669"/>
    <property type="project" value="TreeGrafter"/>
</dbReference>
<feature type="domain" description="FHA" evidence="5">
    <location>
        <begin position="28"/>
        <end position="77"/>
    </location>
</feature>
<dbReference type="GO" id="GO:0005634">
    <property type="term" value="C:nucleus"/>
    <property type="evidence" value="ECO:0007669"/>
    <property type="project" value="TreeGrafter"/>
</dbReference>
<dbReference type="GO" id="GO:0008270">
    <property type="term" value="F:zinc ion binding"/>
    <property type="evidence" value="ECO:0007669"/>
    <property type="project" value="UniProtKB-KW"/>
</dbReference>
<dbReference type="InterPro" id="IPR052256">
    <property type="entry name" value="E3_ubiquitin-ligase_CHFR"/>
</dbReference>
<gene>
    <name evidence="6" type="ORF">BYL167_LOCUS21593</name>
</gene>
<comment type="caution">
    <text evidence="6">The sequence shown here is derived from an EMBL/GenBank/DDBJ whole genome shotgun (WGS) entry which is preliminary data.</text>
</comment>
<dbReference type="GO" id="GO:0016567">
    <property type="term" value="P:protein ubiquitination"/>
    <property type="evidence" value="ECO:0007669"/>
    <property type="project" value="TreeGrafter"/>
</dbReference>
<evidence type="ECO:0000256" key="1">
    <source>
        <dbReference type="ARBA" id="ARBA00022723"/>
    </source>
</evidence>
<proteinExistence type="predicted"/>
<evidence type="ECO:0000313" key="6">
    <source>
        <dbReference type="EMBL" id="CAF4152189.1"/>
    </source>
</evidence>
<feature type="region of interest" description="Disordered" evidence="4">
    <location>
        <begin position="114"/>
        <end position="136"/>
    </location>
</feature>
<keyword evidence="1" id="KW-0479">Metal-binding</keyword>
<evidence type="ECO:0000256" key="4">
    <source>
        <dbReference type="SAM" id="MobiDB-lite"/>
    </source>
</evidence>
<dbReference type="InterPro" id="IPR017907">
    <property type="entry name" value="Znf_RING_CS"/>
</dbReference>
<accession>A0A8S2R9N2</accession>
<dbReference type="Pfam" id="PF00097">
    <property type="entry name" value="zf-C3HC4"/>
    <property type="match status" value="1"/>
</dbReference>
<dbReference type="SMART" id="SM00240">
    <property type="entry name" value="FHA"/>
    <property type="match status" value="1"/>
</dbReference>
<dbReference type="InterPro" id="IPR018957">
    <property type="entry name" value="Znf_C3HC4_RING-type"/>
</dbReference>
<dbReference type="PANTHER" id="PTHR16079">
    <property type="entry name" value="UBIQUITIN LIGASE PROTEIN CHFR"/>
    <property type="match status" value="1"/>
</dbReference>
<dbReference type="InterPro" id="IPR000253">
    <property type="entry name" value="FHA_dom"/>
</dbReference>
<dbReference type="EMBL" id="CAJOBH010009909">
    <property type="protein sequence ID" value="CAF4152189.1"/>
    <property type="molecule type" value="Genomic_DNA"/>
</dbReference>
<keyword evidence="3" id="KW-0862">Zinc</keyword>
<dbReference type="Gene3D" id="3.30.40.10">
    <property type="entry name" value="Zinc/RING finger domain, C3HC4 (zinc finger)"/>
    <property type="match status" value="1"/>
</dbReference>
<dbReference type="Proteomes" id="UP000681967">
    <property type="component" value="Unassembled WGS sequence"/>
</dbReference>
<dbReference type="PROSITE" id="PS50006">
    <property type="entry name" value="FHA_DOMAIN"/>
    <property type="match status" value="1"/>
</dbReference>
<dbReference type="PANTHER" id="PTHR16079:SF4">
    <property type="entry name" value="E3 UBIQUITIN-PROTEIN LIGASE CHFR"/>
    <property type="match status" value="1"/>
</dbReference>
<evidence type="ECO:0000256" key="2">
    <source>
        <dbReference type="ARBA" id="ARBA00022771"/>
    </source>
</evidence>
<dbReference type="GO" id="GO:0004842">
    <property type="term" value="F:ubiquitin-protein transferase activity"/>
    <property type="evidence" value="ECO:0007669"/>
    <property type="project" value="TreeGrafter"/>
</dbReference>
<keyword evidence="2" id="KW-0863">Zinc-finger</keyword>
<evidence type="ECO:0000259" key="5">
    <source>
        <dbReference type="PROSITE" id="PS50006"/>
    </source>
</evidence>
<feature type="non-terminal residue" evidence="6">
    <location>
        <position position="1"/>
    </location>
</feature>
<dbReference type="Gene3D" id="2.60.200.20">
    <property type="match status" value="1"/>
</dbReference>
<name>A0A8S2R9N2_9BILA</name>